<name>A0A9D3RZM6_ANGAN</name>
<proteinExistence type="predicted"/>
<accession>A0A9D3RZM6</accession>
<dbReference type="EMBL" id="JAFIRN010000006">
    <property type="protein sequence ID" value="KAG5847226.1"/>
    <property type="molecule type" value="Genomic_DNA"/>
</dbReference>
<evidence type="ECO:0000313" key="3">
    <source>
        <dbReference type="Proteomes" id="UP001044222"/>
    </source>
</evidence>
<protein>
    <recommendedName>
        <fullName evidence="4">ZP domain-containing protein</fullName>
    </recommendedName>
</protein>
<organism evidence="2 3">
    <name type="scientific">Anguilla anguilla</name>
    <name type="common">European freshwater eel</name>
    <name type="synonym">Muraena anguilla</name>
    <dbReference type="NCBI Taxonomy" id="7936"/>
    <lineage>
        <taxon>Eukaryota</taxon>
        <taxon>Metazoa</taxon>
        <taxon>Chordata</taxon>
        <taxon>Craniata</taxon>
        <taxon>Vertebrata</taxon>
        <taxon>Euteleostomi</taxon>
        <taxon>Actinopterygii</taxon>
        <taxon>Neopterygii</taxon>
        <taxon>Teleostei</taxon>
        <taxon>Anguilliformes</taxon>
        <taxon>Anguillidae</taxon>
        <taxon>Anguilla</taxon>
    </lineage>
</organism>
<dbReference type="Proteomes" id="UP001044222">
    <property type="component" value="Chromosome 6"/>
</dbReference>
<keyword evidence="1" id="KW-0732">Signal</keyword>
<comment type="caution">
    <text evidence="2">The sequence shown here is derived from an EMBL/GenBank/DDBJ whole genome shotgun (WGS) entry which is preliminary data.</text>
</comment>
<evidence type="ECO:0000256" key="1">
    <source>
        <dbReference type="SAM" id="SignalP"/>
    </source>
</evidence>
<keyword evidence="3" id="KW-1185">Reference proteome</keyword>
<reference evidence="2" key="1">
    <citation type="submission" date="2021-01" db="EMBL/GenBank/DDBJ databases">
        <title>A chromosome-scale assembly of European eel, Anguilla anguilla.</title>
        <authorList>
            <person name="Henkel C."/>
            <person name="Jong-Raadsen S.A."/>
            <person name="Dufour S."/>
            <person name="Weltzien F.-A."/>
            <person name="Palstra A.P."/>
            <person name="Pelster B."/>
            <person name="Spaink H.P."/>
            <person name="Van Den Thillart G.E."/>
            <person name="Jansen H."/>
            <person name="Zahm M."/>
            <person name="Klopp C."/>
            <person name="Cedric C."/>
            <person name="Louis A."/>
            <person name="Berthelot C."/>
            <person name="Parey E."/>
            <person name="Roest Crollius H."/>
            <person name="Montfort J."/>
            <person name="Robinson-Rechavi M."/>
            <person name="Bucao C."/>
            <person name="Bouchez O."/>
            <person name="Gislard M."/>
            <person name="Lluch J."/>
            <person name="Milhes M."/>
            <person name="Lampietro C."/>
            <person name="Lopez Roques C."/>
            <person name="Donnadieu C."/>
            <person name="Braasch I."/>
            <person name="Desvignes T."/>
            <person name="Postlethwait J."/>
            <person name="Bobe J."/>
            <person name="Guiguen Y."/>
            <person name="Dirks R."/>
        </authorList>
    </citation>
    <scope>NUCLEOTIDE SEQUENCE</scope>
    <source>
        <strain evidence="2">Tag_6206</strain>
        <tissue evidence="2">Liver</tissue>
    </source>
</reference>
<feature type="chain" id="PRO_5038823432" description="ZP domain-containing protein" evidence="1">
    <location>
        <begin position="29"/>
        <end position="349"/>
    </location>
</feature>
<evidence type="ECO:0008006" key="4">
    <source>
        <dbReference type="Google" id="ProtNLM"/>
    </source>
</evidence>
<gene>
    <name evidence="2" type="ORF">ANANG_G00123760</name>
</gene>
<sequence length="349" mass="38945">MFTVLRAWQKNHEALFCILITLWTLAHCRVVPGTRKAAATIHFKSTFQKSGIDRPINFGMLLIGNAPLNTNFRAGQTREDLDRNGRKHTTKSLDYEFDYQSDSAWNENAQWKPHARSGESPQSIQNLQRLNPLVECGTDSMALIMRGGLPHHPLYFTVDRGENAAPLPLKQLPPQCGYTLTTSRNMIFTAPYLGCYGIQDGGSYVLPLLWSGTPVKMSCPVTPALLPTPSVSCYPFGMVVKVPQRLTVSEDLRVKVSDEWKPFSTVAHCDYNVMNYPRGLVITAPYAPCGAFKDGNHTLNILSRHGELELPPQHSNQYNAATSSRPFHNGGNNYIQQLFQSNPLESDVP</sequence>
<dbReference type="AlphaFoldDB" id="A0A9D3RZM6"/>
<feature type="signal peptide" evidence="1">
    <location>
        <begin position="1"/>
        <end position="28"/>
    </location>
</feature>
<evidence type="ECO:0000313" key="2">
    <source>
        <dbReference type="EMBL" id="KAG5847226.1"/>
    </source>
</evidence>